<accession>A0ABS3DGY6</accession>
<gene>
    <name evidence="3" type="ORF">JYK02_23965</name>
</gene>
<evidence type="ECO:0000256" key="1">
    <source>
        <dbReference type="SAM" id="MobiDB-lite"/>
    </source>
</evidence>
<organism evidence="3 4">
    <name type="scientific">Corallococcus macrosporus</name>
    <dbReference type="NCBI Taxonomy" id="35"/>
    <lineage>
        <taxon>Bacteria</taxon>
        <taxon>Pseudomonadati</taxon>
        <taxon>Myxococcota</taxon>
        <taxon>Myxococcia</taxon>
        <taxon>Myxococcales</taxon>
        <taxon>Cystobacterineae</taxon>
        <taxon>Myxococcaceae</taxon>
        <taxon>Corallococcus</taxon>
    </lineage>
</organism>
<feature type="signal peptide" evidence="2">
    <location>
        <begin position="1"/>
        <end position="33"/>
    </location>
</feature>
<sequence>MPRRSPLAPSWLRALTLSSFAMGGLLVAAPAHAAESDEAPATIVDVSMQDGELTARIRWSAEAKALPEEVEVLSYDGTDKPTAGERLSPKAGEETEVKLTGAVQEPWETGWAQRLVVREANKGQELASQPYDVSLACEDEKTCQLTAAPGISASREVLHVSDALQQTLATLEKELGEKEFDLVREVARREPALYGEVLSYAQGLVRYGPATGCRCSWETSHARSNTQGTGLGAAHDLNARPLSVTRPSNARLSTQGSSRVTLNLRCQSLGSILHEHIGIRQPGGVVKPVLMPQPVYSTCAGTCSGRFSHFGRITGRATAQSTPASSQPTILNGTAKEQSKYHLGNSLSPLLNQTVFAPTDNSFDVSNTVSNSISGSGYVQTSGQAFYAYNGDPLTWQPRGRAQGGYAIAVQGIAVCPGGGLNPIGRAWDTATTMGNQSSLTNSINAFFGL</sequence>
<protein>
    <submittedName>
        <fullName evidence="3">Uncharacterized protein</fullName>
    </submittedName>
</protein>
<dbReference type="RefSeq" id="WP_207054312.1">
    <property type="nucleotide sequence ID" value="NZ_JAFIMU010000007.1"/>
</dbReference>
<reference evidence="3 4" key="1">
    <citation type="submission" date="2021-02" db="EMBL/GenBank/DDBJ databases">
        <title>De Novo genome assembly of isolated myxobacteria.</title>
        <authorList>
            <person name="Stevens D.C."/>
        </authorList>
    </citation>
    <scope>NUCLEOTIDE SEQUENCE [LARGE SCALE GENOMIC DNA]</scope>
    <source>
        <strain evidence="3 4">ATCC 29039</strain>
    </source>
</reference>
<keyword evidence="4" id="KW-1185">Reference proteome</keyword>
<dbReference type="EMBL" id="JAFIMU010000007">
    <property type="protein sequence ID" value="MBN8230575.1"/>
    <property type="molecule type" value="Genomic_DNA"/>
</dbReference>
<evidence type="ECO:0000313" key="3">
    <source>
        <dbReference type="EMBL" id="MBN8230575.1"/>
    </source>
</evidence>
<proteinExistence type="predicted"/>
<comment type="caution">
    <text evidence="3">The sequence shown here is derived from an EMBL/GenBank/DDBJ whole genome shotgun (WGS) entry which is preliminary data.</text>
</comment>
<evidence type="ECO:0000256" key="2">
    <source>
        <dbReference type="SAM" id="SignalP"/>
    </source>
</evidence>
<evidence type="ECO:0000313" key="4">
    <source>
        <dbReference type="Proteomes" id="UP000664052"/>
    </source>
</evidence>
<dbReference type="Proteomes" id="UP000664052">
    <property type="component" value="Unassembled WGS sequence"/>
</dbReference>
<name>A0ABS3DGY6_9BACT</name>
<feature type="compositionally biased region" description="Basic and acidic residues" evidence="1">
    <location>
        <begin position="77"/>
        <end position="95"/>
    </location>
</feature>
<keyword evidence="2" id="KW-0732">Signal</keyword>
<feature type="chain" id="PRO_5046188504" evidence="2">
    <location>
        <begin position="34"/>
        <end position="450"/>
    </location>
</feature>
<feature type="region of interest" description="Disordered" evidence="1">
    <location>
        <begin position="76"/>
        <end position="95"/>
    </location>
</feature>